<evidence type="ECO:0000313" key="3">
    <source>
        <dbReference type="Proteomes" id="UP000281726"/>
    </source>
</evidence>
<feature type="domain" description="dTDP-4-dehydro-6-deoxy-alpha-D-glucopyranose 2,3-dehydratase" evidence="1">
    <location>
        <begin position="20"/>
        <end position="218"/>
    </location>
</feature>
<evidence type="ECO:0000259" key="1">
    <source>
        <dbReference type="Pfam" id="PF03559"/>
    </source>
</evidence>
<reference evidence="2 3" key="1">
    <citation type="journal article" date="2004" name="Syst. Appl. Microbiol.">
        <title>Cryptoendolithic actinomycetes from antarctic sandstone rock samples: Micromonospora endolithica sp. nov. and two isolates related to Micromonospora coerulea Jensen 1932.</title>
        <authorList>
            <person name="Hirsch P."/>
            <person name="Mevs U."/>
            <person name="Kroppenstedt R.M."/>
            <person name="Schumann P."/>
            <person name="Stackebrandt E."/>
        </authorList>
    </citation>
    <scope>NUCLEOTIDE SEQUENCE [LARGE SCALE GENOMIC DNA]</scope>
    <source>
        <strain evidence="2 3">JCM 12677</strain>
    </source>
</reference>
<dbReference type="EMBL" id="RBAK01000001">
    <property type="protein sequence ID" value="RKN51223.1"/>
    <property type="molecule type" value="Genomic_DNA"/>
</dbReference>
<sequence>MSRFTLSASAGDQALTSLAAFHRWWAGHSAKRFSVSRVPFAELDGWYLDPDTGNLRHDSGKFFSIEGLRYRTDDDRDWTQPIINQPETGILGILVKEFNGVLHCLMQAKMEPGNLNTLQLSPTVQATRSNYTRVHRGTLTRYLEYFHGRRRGQVLVDVLQSEQGVWFWRKHNRNMVVLVTEDVPADKDFHWLPLDQVYALLRVDNLVNMDARTVLACMPVGPPVRVDPAAAGPFTRAVWNSYDPDAPALHSRAELLSWITDCKVACEWKVDKVPLNQVPDWTTTADEIAGGPDARFRVIGVAVGAPNREVTHWKQPLLEPREHGLAAFLAKPIDGVLHLLVQARAEPGLRDLVELAPTVQLPTVPGTPETVAFAAEATTADTTRIRVDSLLSEEGGRFQHALTRYRVVEVGDDFPPAIPESFRWMTVHQLSGLLEHGHYLNVEARTLVACVHSLR</sequence>
<protein>
    <submittedName>
        <fullName evidence="2">NDP-hexose 2,3-dehydratase</fullName>
    </submittedName>
</protein>
<evidence type="ECO:0000313" key="2">
    <source>
        <dbReference type="EMBL" id="RKN51223.1"/>
    </source>
</evidence>
<dbReference type="Pfam" id="PF03559">
    <property type="entry name" value="Hexose_dehydrat"/>
    <property type="match status" value="2"/>
</dbReference>
<dbReference type="RefSeq" id="WP_120725523.1">
    <property type="nucleotide sequence ID" value="NZ_RBAK01000001.1"/>
</dbReference>
<dbReference type="InterPro" id="IPR005212">
    <property type="entry name" value="EvaA-like"/>
</dbReference>
<proteinExistence type="predicted"/>
<dbReference type="Proteomes" id="UP000281726">
    <property type="component" value="Unassembled WGS sequence"/>
</dbReference>
<accession>A0A3A9ZSV7</accession>
<dbReference type="Gene3D" id="3.90.79.40">
    <property type="entry name" value="EvaA sugar 2,3-dehydratase subunit"/>
    <property type="match status" value="2"/>
</dbReference>
<gene>
    <name evidence="2" type="ORF">D7223_00055</name>
</gene>
<organism evidence="2 3">
    <name type="scientific">Micromonospora endolithica</name>
    <dbReference type="NCBI Taxonomy" id="230091"/>
    <lineage>
        <taxon>Bacteria</taxon>
        <taxon>Bacillati</taxon>
        <taxon>Actinomycetota</taxon>
        <taxon>Actinomycetes</taxon>
        <taxon>Micromonosporales</taxon>
        <taxon>Micromonosporaceae</taxon>
        <taxon>Micromonospora</taxon>
    </lineage>
</organism>
<dbReference type="OrthoDB" id="9814961at2"/>
<comment type="caution">
    <text evidence="2">The sequence shown here is derived from an EMBL/GenBank/DDBJ whole genome shotgun (WGS) entry which is preliminary data.</text>
</comment>
<dbReference type="GO" id="GO:0016829">
    <property type="term" value="F:lyase activity"/>
    <property type="evidence" value="ECO:0007669"/>
    <property type="project" value="InterPro"/>
</dbReference>
<keyword evidence="3" id="KW-1185">Reference proteome</keyword>
<dbReference type="AlphaFoldDB" id="A0A3A9ZSV7"/>
<dbReference type="InterPro" id="IPR038153">
    <property type="entry name" value="EvaA-like_sf"/>
</dbReference>
<feature type="domain" description="dTDP-4-dehydro-6-deoxy-alpha-D-glucopyranose 2,3-dehydratase" evidence="1">
    <location>
        <begin position="253"/>
        <end position="451"/>
    </location>
</feature>
<name>A0A3A9ZSV7_9ACTN</name>